<evidence type="ECO:0000256" key="8">
    <source>
        <dbReference type="RuleBase" id="RU363075"/>
    </source>
</evidence>
<evidence type="ECO:0000313" key="10">
    <source>
        <dbReference type="Proteomes" id="UP000674179"/>
    </source>
</evidence>
<dbReference type="Proteomes" id="UP000674179">
    <property type="component" value="Chromosome 36"/>
</dbReference>
<keyword evidence="3" id="KW-0808">Transferase</keyword>
<feature type="transmembrane region" description="Helical" evidence="8">
    <location>
        <begin position="297"/>
        <end position="320"/>
    </location>
</feature>
<feature type="transmembrane region" description="Helical" evidence="8">
    <location>
        <begin position="156"/>
        <end position="174"/>
    </location>
</feature>
<dbReference type="OrthoDB" id="416834at2759"/>
<dbReference type="PANTHER" id="PTHR22760">
    <property type="entry name" value="GLYCOSYLTRANSFERASE"/>
    <property type="match status" value="1"/>
</dbReference>
<dbReference type="GO" id="GO:0006506">
    <property type="term" value="P:GPI anchor biosynthetic process"/>
    <property type="evidence" value="ECO:0007669"/>
    <property type="project" value="TreeGrafter"/>
</dbReference>
<dbReference type="Pfam" id="PF03901">
    <property type="entry name" value="Glyco_transf_22"/>
    <property type="match status" value="1"/>
</dbReference>
<dbReference type="GO" id="GO:0000026">
    <property type="term" value="F:alpha-1,2-mannosyltransferase activity"/>
    <property type="evidence" value="ECO:0007669"/>
    <property type="project" value="TreeGrafter"/>
</dbReference>
<keyword evidence="10" id="KW-1185">Reference proteome</keyword>
<gene>
    <name evidence="9" type="ORF">CUR178_00123</name>
</gene>
<keyword evidence="6 8" id="KW-1133">Transmembrane helix</keyword>
<dbReference type="KEGG" id="lenr:94167426"/>
<feature type="transmembrane region" description="Helical" evidence="8">
    <location>
        <begin position="202"/>
        <end position="224"/>
    </location>
</feature>
<dbReference type="EMBL" id="JAFHKP010000036">
    <property type="protein sequence ID" value="KAG5465420.1"/>
    <property type="molecule type" value="Genomic_DNA"/>
</dbReference>
<evidence type="ECO:0000256" key="1">
    <source>
        <dbReference type="ARBA" id="ARBA00004477"/>
    </source>
</evidence>
<keyword evidence="5 8" id="KW-0256">Endoplasmic reticulum</keyword>
<reference evidence="9 10" key="1">
    <citation type="submission" date="2021-02" db="EMBL/GenBank/DDBJ databases">
        <title>Leishmania (Mundinia) enrietti genome sequencing and assembly.</title>
        <authorList>
            <person name="Almutairi H."/>
            <person name="Gatherer D."/>
        </authorList>
    </citation>
    <scope>NUCLEOTIDE SEQUENCE [LARGE SCALE GENOMIC DNA]</scope>
    <source>
        <strain evidence="9">CUR178</strain>
    </source>
</reference>
<feature type="transmembrane region" description="Helical" evidence="8">
    <location>
        <begin position="244"/>
        <end position="266"/>
    </location>
</feature>
<evidence type="ECO:0000256" key="4">
    <source>
        <dbReference type="ARBA" id="ARBA00022692"/>
    </source>
</evidence>
<dbReference type="GO" id="GO:0005789">
    <property type="term" value="C:endoplasmic reticulum membrane"/>
    <property type="evidence" value="ECO:0007669"/>
    <property type="project" value="UniProtKB-SubCell"/>
</dbReference>
<proteinExistence type="inferred from homology"/>
<evidence type="ECO:0000256" key="5">
    <source>
        <dbReference type="ARBA" id="ARBA00022824"/>
    </source>
</evidence>
<keyword evidence="2 8" id="KW-0328">Glycosyltransferase</keyword>
<dbReference type="AlphaFoldDB" id="A0A836GHE7"/>
<name>A0A836GHE7_LEIEN</name>
<dbReference type="EC" id="2.4.1.-" evidence="8"/>
<evidence type="ECO:0000256" key="7">
    <source>
        <dbReference type="ARBA" id="ARBA00023136"/>
    </source>
</evidence>
<evidence type="ECO:0000256" key="6">
    <source>
        <dbReference type="ARBA" id="ARBA00022989"/>
    </source>
</evidence>
<evidence type="ECO:0000256" key="2">
    <source>
        <dbReference type="ARBA" id="ARBA00022676"/>
    </source>
</evidence>
<feature type="transmembrane region" description="Helical" evidence="8">
    <location>
        <begin position="376"/>
        <end position="403"/>
    </location>
</feature>
<dbReference type="GeneID" id="94167426"/>
<keyword evidence="4 8" id="KW-0812">Transmembrane</keyword>
<evidence type="ECO:0000256" key="3">
    <source>
        <dbReference type="ARBA" id="ARBA00022679"/>
    </source>
</evidence>
<feature type="transmembrane region" description="Helical" evidence="8">
    <location>
        <begin position="423"/>
        <end position="446"/>
    </location>
</feature>
<protein>
    <recommendedName>
        <fullName evidence="8">Mannosyltransferase</fullName>
        <ecNumber evidence="8">2.4.1.-</ecNumber>
    </recommendedName>
</protein>
<evidence type="ECO:0000313" key="9">
    <source>
        <dbReference type="EMBL" id="KAG5465420.1"/>
    </source>
</evidence>
<accession>A0A836GHE7</accession>
<comment type="caution">
    <text evidence="9">The sequence shown here is derived from an EMBL/GenBank/DDBJ whole genome shotgun (WGS) entry which is preliminary data.</text>
</comment>
<dbReference type="InterPro" id="IPR005599">
    <property type="entry name" value="GPI_mannosylTrfase"/>
</dbReference>
<comment type="subcellular location">
    <subcellularLocation>
        <location evidence="1 8">Endoplasmic reticulum membrane</location>
        <topology evidence="1 8">Multi-pass membrane protein</topology>
    </subcellularLocation>
</comment>
<dbReference type="PANTHER" id="PTHR22760:SF4">
    <property type="entry name" value="GPI MANNOSYLTRANSFERASE 3"/>
    <property type="match status" value="1"/>
</dbReference>
<keyword evidence="7 8" id="KW-0472">Membrane</keyword>
<dbReference type="RefSeq" id="XP_067688019.1">
    <property type="nucleotide sequence ID" value="XM_067831916.1"/>
</dbReference>
<organism evidence="9 10">
    <name type="scientific">Leishmania enriettii</name>
    <dbReference type="NCBI Taxonomy" id="5663"/>
    <lineage>
        <taxon>Eukaryota</taxon>
        <taxon>Discoba</taxon>
        <taxon>Euglenozoa</taxon>
        <taxon>Kinetoplastea</taxon>
        <taxon>Metakinetoplastina</taxon>
        <taxon>Trypanosomatida</taxon>
        <taxon>Trypanosomatidae</taxon>
        <taxon>Leishmaniinae</taxon>
        <taxon>Leishmania</taxon>
    </lineage>
</organism>
<sequence length="624" mass="71342">MDILSVFSRWPRPLRSWGLLMGLLLYRVALCLTLRTGESPDEWWQSEEVAYHMVFGNGHLTWEWEEAIRSCIFPAIFAFPLWVLKSTGTDTATTVWASSRVVQAAILFAQDCTMLALAQRLDDLRSCLEGRTSHHSEDSITFSPSFRRSTKAKCRAPTIASTTLAMLVVEWFLIHTGVRSYSNVAESLFFLLSLIQRSYPVFLFWAGLACAVRATAVFAVLPVFLMHTFRICRKKGLARGLCQVAPVTVCMVLGTIAFMCLAHYMLYHRLVFTLYNFLKFNIVMGVSRFYGVHPPHWYFFVLPMMAAPFFLFLAWMPACWSWMKVAERHRVSGSAPSALFSSASSRTLRQEVKRWAFVGALSLAPYSAVGHKEMRFVYFLLPLLLVLSSMVVVILCTASLPTWKGPHGVRHRPRIPLVPSAAAVRRLFTLLWVVNAVFAVALVYGYRCGGPTMLRHIRGADRHFEHLEVLTHCFTTPGFAQLHGKANRLEWVSCPMKLDVLSGVREVTQDRLFTEQPKAYAMWRYLRVESRLDVEDRGMESDGKLPRDEWWREMHRLTPADEAPVLPDGIVLFQSTANLIEADVLRPMGYRRVAAVFHALYSFEPNEDRYLELWFREVAQRGEL</sequence>
<comment type="similarity">
    <text evidence="8">Belongs to the glycosyltransferase 22 family.</text>
</comment>